<keyword evidence="3" id="KW-1185">Reference proteome</keyword>
<name>G8ZN19_TORDE</name>
<dbReference type="RefSeq" id="XP_003679224.1">
    <property type="nucleotide sequence ID" value="XM_003679176.1"/>
</dbReference>
<dbReference type="PANTHER" id="PTHR15139">
    <property type="entry name" value="TUBULIN FOLDING COFACTOR C"/>
    <property type="match status" value="1"/>
</dbReference>
<dbReference type="InterPro" id="IPR017901">
    <property type="entry name" value="C-CAP_CF_C-like"/>
</dbReference>
<dbReference type="GO" id="GO:0007023">
    <property type="term" value="P:post-chaperonin tubulin folding pathway"/>
    <property type="evidence" value="ECO:0007669"/>
    <property type="project" value="InterPro"/>
</dbReference>
<evidence type="ECO:0000313" key="3">
    <source>
        <dbReference type="Proteomes" id="UP000005627"/>
    </source>
</evidence>
<dbReference type="Gene3D" id="2.160.20.70">
    <property type="match status" value="1"/>
</dbReference>
<proteinExistence type="predicted"/>
<evidence type="ECO:0000313" key="2">
    <source>
        <dbReference type="EMBL" id="CCE90013.1"/>
    </source>
</evidence>
<dbReference type="GO" id="GO:0005737">
    <property type="term" value="C:cytoplasm"/>
    <property type="evidence" value="ECO:0007669"/>
    <property type="project" value="TreeGrafter"/>
</dbReference>
<accession>G8ZN19</accession>
<dbReference type="AlphaFoldDB" id="G8ZN19"/>
<evidence type="ECO:0000259" key="1">
    <source>
        <dbReference type="PROSITE" id="PS51329"/>
    </source>
</evidence>
<feature type="domain" description="C-CAP/cofactor C-like" evidence="1">
    <location>
        <begin position="88"/>
        <end position="255"/>
    </location>
</feature>
<dbReference type="InterPro" id="IPR016098">
    <property type="entry name" value="CAP/MinC_C"/>
</dbReference>
<dbReference type="FunCoup" id="G8ZN19">
    <property type="interactions" value="65"/>
</dbReference>
<dbReference type="GeneID" id="11502744"/>
<protein>
    <recommendedName>
        <fullName evidence="1">C-CAP/cofactor C-like domain-containing protein</fullName>
    </recommendedName>
</protein>
<organism evidence="2 3">
    <name type="scientific">Torulaspora delbrueckii</name>
    <name type="common">Yeast</name>
    <name type="synonym">Candida colliculosa</name>
    <dbReference type="NCBI Taxonomy" id="4950"/>
    <lineage>
        <taxon>Eukaryota</taxon>
        <taxon>Fungi</taxon>
        <taxon>Dikarya</taxon>
        <taxon>Ascomycota</taxon>
        <taxon>Saccharomycotina</taxon>
        <taxon>Saccharomycetes</taxon>
        <taxon>Saccharomycetales</taxon>
        <taxon>Saccharomycetaceae</taxon>
        <taxon>Torulaspora</taxon>
    </lineage>
</organism>
<dbReference type="PROSITE" id="PS51329">
    <property type="entry name" value="C_CAP_COFACTOR_C"/>
    <property type="match status" value="1"/>
</dbReference>
<dbReference type="GO" id="GO:0007021">
    <property type="term" value="P:tubulin complex assembly"/>
    <property type="evidence" value="ECO:0007669"/>
    <property type="project" value="EnsemblFungi"/>
</dbReference>
<dbReference type="Proteomes" id="UP000005627">
    <property type="component" value="Chromosome 1"/>
</dbReference>
<dbReference type="GO" id="GO:0005096">
    <property type="term" value="F:GTPase activator activity"/>
    <property type="evidence" value="ECO:0007669"/>
    <property type="project" value="EnsemblFungi"/>
</dbReference>
<dbReference type="OrthoDB" id="4035763at2759"/>
<sequence length="255" mass="29152">MGESSLSNLEQRSKALQDEIDESDNFAKMKTHCDELFHILTDLSPSLSPYDKERCQSRVDFLLKQINTKESSASKGSKLFQFQRKPRPSKKVVRTHNATQDNYQKAITTTNEQIVVTEPSAVYEDLNHCQVTTKKEHTIEKAGSFILRKVNNTLVRCQPLAFETGSLFITDCERSSIVCDLPPHNAVQVRLHNLKNCKLFLLPTDTTSKQVVILENCTNCIFHEDTKGRLEIKNFTSLNLTEDSPLDYKYESYDI</sequence>
<dbReference type="InParanoid" id="G8ZN19"/>
<reference evidence="2 3" key="1">
    <citation type="journal article" date="2011" name="Proc. Natl. Acad. Sci. U.S.A.">
        <title>Evolutionary erosion of yeast sex chromosomes by mating-type switching accidents.</title>
        <authorList>
            <person name="Gordon J.L."/>
            <person name="Armisen D."/>
            <person name="Proux-Wera E."/>
            <person name="Oheigeartaigh S.S."/>
            <person name="Byrne K.P."/>
            <person name="Wolfe K.H."/>
        </authorList>
    </citation>
    <scope>NUCLEOTIDE SEQUENCE [LARGE SCALE GENOMIC DNA]</scope>
    <source>
        <strain evidence="3">ATCC 10662 / CBS 1146 / NBRC 0425 / NCYC 2629 / NRRL Y-866</strain>
    </source>
</reference>
<dbReference type="InterPro" id="IPR027684">
    <property type="entry name" value="TBCC"/>
</dbReference>
<dbReference type="STRING" id="1076872.G8ZN19"/>
<gene>
    <name evidence="2" type="primary">TDEL0A06810</name>
    <name evidence="2" type="ORF">TDEL_0A06810</name>
</gene>
<dbReference type="HOGENOM" id="CLU_095426_0_0_1"/>
<dbReference type="PANTHER" id="PTHR15139:SF0">
    <property type="entry name" value="TUBULIN-SPECIFIC CHAPERONE C"/>
    <property type="match status" value="1"/>
</dbReference>
<dbReference type="EMBL" id="HE616742">
    <property type="protein sequence ID" value="CCE90013.1"/>
    <property type="molecule type" value="Genomic_DNA"/>
</dbReference>
<dbReference type="KEGG" id="tdl:TDEL_0A06810"/>
<dbReference type="eggNOG" id="ENOG502S4TX">
    <property type="taxonomic scope" value="Eukaryota"/>
</dbReference>